<dbReference type="EMBL" id="JARH01000678">
    <property type="protein sequence ID" value="EXF77866.1"/>
    <property type="molecule type" value="Genomic_DNA"/>
</dbReference>
<name>A0A010RCB4_9PEZI</name>
<evidence type="ECO:0000313" key="2">
    <source>
        <dbReference type="Proteomes" id="UP000020467"/>
    </source>
</evidence>
<protein>
    <submittedName>
        <fullName evidence="1">Uncharacterized protein</fullName>
    </submittedName>
</protein>
<organism evidence="1 2">
    <name type="scientific">Colletotrichum fioriniae PJ7</name>
    <dbReference type="NCBI Taxonomy" id="1445577"/>
    <lineage>
        <taxon>Eukaryota</taxon>
        <taxon>Fungi</taxon>
        <taxon>Dikarya</taxon>
        <taxon>Ascomycota</taxon>
        <taxon>Pezizomycotina</taxon>
        <taxon>Sordariomycetes</taxon>
        <taxon>Hypocreomycetidae</taxon>
        <taxon>Glomerellales</taxon>
        <taxon>Glomerellaceae</taxon>
        <taxon>Colletotrichum</taxon>
        <taxon>Colletotrichum acutatum species complex</taxon>
    </lineage>
</organism>
<dbReference type="Proteomes" id="UP000020467">
    <property type="component" value="Unassembled WGS sequence"/>
</dbReference>
<reference evidence="1 2" key="1">
    <citation type="submission" date="2014-02" db="EMBL/GenBank/DDBJ databases">
        <title>The genome sequence of Colletotrichum fioriniae PJ7.</title>
        <authorList>
            <person name="Baroncelli R."/>
            <person name="Thon M.R."/>
        </authorList>
    </citation>
    <scope>NUCLEOTIDE SEQUENCE [LARGE SCALE GENOMIC DNA]</scope>
    <source>
        <strain evidence="1 2">PJ7</strain>
    </source>
</reference>
<dbReference type="HOGENOM" id="CLU_2333495_0_0_1"/>
<sequence>MSISDRTALNRLKQGKLKQLLKEIEFIGAGPNIATNPEAIDLHTQLSLLVTPVLGSEALPYTELLFNFGSKLYSIRSLDIPFAFQVDKSTTQKLLEQD</sequence>
<accession>A0A010RCB4</accession>
<evidence type="ECO:0000313" key="1">
    <source>
        <dbReference type="EMBL" id="EXF77866.1"/>
    </source>
</evidence>
<comment type="caution">
    <text evidence="1">The sequence shown here is derived from an EMBL/GenBank/DDBJ whole genome shotgun (WGS) entry which is preliminary data.</text>
</comment>
<gene>
    <name evidence="1" type="ORF">CFIO01_04120</name>
</gene>
<dbReference type="KEGG" id="cfj:CFIO01_04120"/>
<proteinExistence type="predicted"/>
<dbReference type="AlphaFoldDB" id="A0A010RCB4"/>
<keyword evidence="2" id="KW-1185">Reference proteome</keyword>